<gene>
    <name evidence="4" type="ORF">CVT25_006242</name>
</gene>
<proteinExistence type="predicted"/>
<dbReference type="InParanoid" id="A0A409XKL7"/>
<evidence type="ECO:0000313" key="4">
    <source>
        <dbReference type="EMBL" id="PPQ91297.1"/>
    </source>
</evidence>
<feature type="region of interest" description="Disordered" evidence="2">
    <location>
        <begin position="522"/>
        <end position="557"/>
    </location>
</feature>
<dbReference type="InterPro" id="IPR001849">
    <property type="entry name" value="PH_domain"/>
</dbReference>
<sequence length="823" mass="87983">MNPHPADHPASLSRSASRASARSRNSTISRNQSLIKKNIELQDLKPADVLIERFVAWKAIVKQLTAYFEGIADIENNTARELTKLAGVIQVPFRAGNQFLGEGGLQDVYYDIRDKTRVIADQHADLGRTIDSSIVQHLQKLRAEIKAHIKNVQNDTGKLAAGVARERELSTKLVGELANAISTFKNTPMNIQARNDPYVANQAVARQLSRQVLEENLLQKSIIMMQQNSAHFESGIVAALQSAWQTYDEWQSRAAAASQSQLHGMSAHLAALAPDREWIQFAARSDHLLDPDTPLRDPEAIRYPLKDDPSVAPVHTGHLERKKRFTRAYSEAFFVLTPAGFLHEYATSDGAARGGQSPVFSLFLPGCTLGPASGPRAAAHKFLIEGRRDGLGTSRTKSGSLKGLFSSTSLTGGGGKDGGAAKAWSFRARSHDDMMEWWNDIRMLCARYLVASEVVERTGPVEEAVRSVGYVSEEEVEWDDEDEDEDDEEEEGETRGRTGGEGVVRRIVVHDQPEVANRHVADADHDHDHDHDHDADGSSVEEEQEQEMEPPVYTHPTGETLVGVASGGGGGKGYGYGGLGEKGAGVEIGPNGYAIEKKVDPDVNVHYRSAHFHHAAPNYVPGGNGHGDGDGDGEVRSLRASVNIGAGDPAHGDTDNIYGGGGQVERRLSKRQLEKSKSKSDSGSGTPPPPPIQLRDAGAVSPSPSPAPAPAQGRTGRAVSIDSTGEQRGEGERGASRHRSPPPPAHVPGQFDDDDAHDDDDVEEEGEMLGEKEKGTEKGDHSTPAPASTSGGGGGGGWVGGIAQSVGNAIKGSAGGDGTKVAA</sequence>
<feature type="region of interest" description="Disordered" evidence="2">
    <location>
        <begin position="1"/>
        <end position="28"/>
    </location>
</feature>
<feature type="compositionally biased region" description="Acidic residues" evidence="2">
    <location>
        <begin position="539"/>
        <end position="548"/>
    </location>
</feature>
<evidence type="ECO:0000256" key="2">
    <source>
        <dbReference type="SAM" id="MobiDB-lite"/>
    </source>
</evidence>
<dbReference type="Gene3D" id="2.30.29.30">
    <property type="entry name" value="Pleckstrin-homology domain (PH domain)/Phosphotyrosine-binding domain (PTB)"/>
    <property type="match status" value="1"/>
</dbReference>
<dbReference type="OrthoDB" id="5598057at2759"/>
<feature type="region of interest" description="Disordered" evidence="2">
    <location>
        <begin position="615"/>
        <end position="803"/>
    </location>
</feature>
<dbReference type="SMART" id="SM00233">
    <property type="entry name" value="PH"/>
    <property type="match status" value="1"/>
</dbReference>
<feature type="compositionally biased region" description="Gly residues" evidence="2">
    <location>
        <begin position="790"/>
        <end position="800"/>
    </location>
</feature>
<dbReference type="EMBL" id="NHYD01001401">
    <property type="protein sequence ID" value="PPQ91297.1"/>
    <property type="molecule type" value="Genomic_DNA"/>
</dbReference>
<name>A0A409XKL7_PSICY</name>
<feature type="compositionally biased region" description="Acidic residues" evidence="2">
    <location>
        <begin position="472"/>
        <end position="492"/>
    </location>
</feature>
<feature type="domain" description="PH" evidence="3">
    <location>
        <begin position="313"/>
        <end position="448"/>
    </location>
</feature>
<dbReference type="PANTHER" id="PTHR31941">
    <property type="entry name" value="CYTOSKELETAL SIGNALING PROTEIN SLM1"/>
    <property type="match status" value="1"/>
</dbReference>
<feature type="compositionally biased region" description="Basic and acidic residues" evidence="2">
    <location>
        <begin position="664"/>
        <end position="680"/>
    </location>
</feature>
<reference evidence="4 5" key="1">
    <citation type="journal article" date="2018" name="Evol. Lett.">
        <title>Horizontal gene cluster transfer increased hallucinogenic mushroom diversity.</title>
        <authorList>
            <person name="Reynolds H.T."/>
            <person name="Vijayakumar V."/>
            <person name="Gluck-Thaler E."/>
            <person name="Korotkin H.B."/>
            <person name="Matheny P.B."/>
            <person name="Slot J.C."/>
        </authorList>
    </citation>
    <scope>NUCLEOTIDE SEQUENCE [LARGE SCALE GENOMIC DNA]</scope>
    <source>
        <strain evidence="4 5">2631</strain>
    </source>
</reference>
<comment type="caution">
    <text evidence="4">The sequence shown here is derived from an EMBL/GenBank/DDBJ whole genome shotgun (WGS) entry which is preliminary data.</text>
</comment>
<feature type="compositionally biased region" description="Basic and acidic residues" evidence="2">
    <location>
        <begin position="725"/>
        <end position="735"/>
    </location>
</feature>
<keyword evidence="1" id="KW-0597">Phosphoprotein</keyword>
<dbReference type="SUPFAM" id="SSF50729">
    <property type="entry name" value="PH domain-like"/>
    <property type="match status" value="1"/>
</dbReference>
<evidence type="ECO:0000259" key="3">
    <source>
        <dbReference type="SMART" id="SM00233"/>
    </source>
</evidence>
<keyword evidence="5" id="KW-1185">Reference proteome</keyword>
<dbReference type="STRING" id="93625.A0A409XKL7"/>
<dbReference type="Proteomes" id="UP000283269">
    <property type="component" value="Unassembled WGS sequence"/>
</dbReference>
<organism evidence="4 5">
    <name type="scientific">Psilocybe cyanescens</name>
    <dbReference type="NCBI Taxonomy" id="93625"/>
    <lineage>
        <taxon>Eukaryota</taxon>
        <taxon>Fungi</taxon>
        <taxon>Dikarya</taxon>
        <taxon>Basidiomycota</taxon>
        <taxon>Agaricomycotina</taxon>
        <taxon>Agaricomycetes</taxon>
        <taxon>Agaricomycetidae</taxon>
        <taxon>Agaricales</taxon>
        <taxon>Agaricineae</taxon>
        <taxon>Strophariaceae</taxon>
        <taxon>Psilocybe</taxon>
    </lineage>
</organism>
<feature type="compositionally biased region" description="Acidic residues" evidence="2">
    <location>
        <begin position="751"/>
        <end position="768"/>
    </location>
</feature>
<evidence type="ECO:0000313" key="5">
    <source>
        <dbReference type="Proteomes" id="UP000283269"/>
    </source>
</evidence>
<feature type="region of interest" description="Disordered" evidence="2">
    <location>
        <begin position="466"/>
        <end position="505"/>
    </location>
</feature>
<feature type="compositionally biased region" description="Basic and acidic residues" evidence="2">
    <location>
        <begin position="627"/>
        <end position="637"/>
    </location>
</feature>
<dbReference type="SUPFAM" id="SSF103657">
    <property type="entry name" value="BAR/IMD domain-like"/>
    <property type="match status" value="1"/>
</dbReference>
<dbReference type="InterPro" id="IPR043453">
    <property type="entry name" value="Slm1_PH"/>
</dbReference>
<dbReference type="PANTHER" id="PTHR31941:SF1">
    <property type="entry name" value="CYTOSKELETAL SIGNALING PROTEIN SLM1"/>
    <property type="match status" value="1"/>
</dbReference>
<evidence type="ECO:0000256" key="1">
    <source>
        <dbReference type="ARBA" id="ARBA00022553"/>
    </source>
</evidence>
<dbReference type="InterPro" id="IPR046868">
    <property type="entry name" value="BAR_4"/>
</dbReference>
<dbReference type="InterPro" id="IPR011993">
    <property type="entry name" value="PH-like_dom_sf"/>
</dbReference>
<feature type="compositionally biased region" description="Basic and acidic residues" evidence="2">
    <location>
        <begin position="769"/>
        <end position="781"/>
    </location>
</feature>
<feature type="compositionally biased region" description="Low complexity" evidence="2">
    <location>
        <begin position="10"/>
        <end position="28"/>
    </location>
</feature>
<dbReference type="CDD" id="cd13311">
    <property type="entry name" value="PH_Slm1"/>
    <property type="match status" value="1"/>
</dbReference>
<dbReference type="InterPro" id="IPR046869">
    <property type="entry name" value="SLM1/RGC1-like_PH"/>
</dbReference>
<protein>
    <recommendedName>
        <fullName evidence="3">PH domain-containing protein</fullName>
    </recommendedName>
</protein>
<feature type="compositionally biased region" description="Basic and acidic residues" evidence="2">
    <location>
        <begin position="522"/>
        <end position="536"/>
    </location>
</feature>
<dbReference type="Gene3D" id="1.20.1270.60">
    <property type="entry name" value="Arfaptin homology (AH) domain/BAR domain"/>
    <property type="match status" value="1"/>
</dbReference>
<dbReference type="InterPro" id="IPR027267">
    <property type="entry name" value="AH/BAR_dom_sf"/>
</dbReference>
<dbReference type="Pfam" id="PF20399">
    <property type="entry name" value="PH_20"/>
    <property type="match status" value="1"/>
</dbReference>
<dbReference type="AlphaFoldDB" id="A0A409XKL7"/>
<dbReference type="Pfam" id="PF20400">
    <property type="entry name" value="BAR_4"/>
    <property type="match status" value="1"/>
</dbReference>
<accession>A0A409XKL7</accession>